<protein>
    <submittedName>
        <fullName evidence="4">Ankyrin repeat-containing domain protein</fullName>
    </submittedName>
</protein>
<organism evidence="4 5">
    <name type="scientific">Aspergillus tamarii</name>
    <dbReference type="NCBI Taxonomy" id="41984"/>
    <lineage>
        <taxon>Eukaryota</taxon>
        <taxon>Fungi</taxon>
        <taxon>Dikarya</taxon>
        <taxon>Ascomycota</taxon>
        <taxon>Pezizomycotina</taxon>
        <taxon>Eurotiomycetes</taxon>
        <taxon>Eurotiomycetidae</taxon>
        <taxon>Eurotiales</taxon>
        <taxon>Aspergillaceae</taxon>
        <taxon>Aspergillus</taxon>
        <taxon>Aspergillus subgen. Circumdati</taxon>
    </lineage>
</organism>
<gene>
    <name evidence="4" type="ORF">BDV40DRAFT_99812</name>
</gene>
<dbReference type="EMBL" id="ML738785">
    <property type="protein sequence ID" value="KAE8156018.1"/>
    <property type="molecule type" value="Genomic_DNA"/>
</dbReference>
<reference evidence="4 5" key="1">
    <citation type="submission" date="2019-04" db="EMBL/GenBank/DDBJ databases">
        <title>Friends and foes A comparative genomics study of 23 Aspergillus species from section Flavi.</title>
        <authorList>
            <consortium name="DOE Joint Genome Institute"/>
            <person name="Kjaerbolling I."/>
            <person name="Vesth T."/>
            <person name="Frisvad J.C."/>
            <person name="Nybo J.L."/>
            <person name="Theobald S."/>
            <person name="Kildgaard S."/>
            <person name="Isbrandt T."/>
            <person name="Kuo A."/>
            <person name="Sato A."/>
            <person name="Lyhne E.K."/>
            <person name="Kogle M.E."/>
            <person name="Wiebenga A."/>
            <person name="Kun R.S."/>
            <person name="Lubbers R.J."/>
            <person name="Makela M.R."/>
            <person name="Barry K."/>
            <person name="Chovatia M."/>
            <person name="Clum A."/>
            <person name="Daum C."/>
            <person name="Haridas S."/>
            <person name="He G."/>
            <person name="LaButti K."/>
            <person name="Lipzen A."/>
            <person name="Mondo S."/>
            <person name="Riley R."/>
            <person name="Salamov A."/>
            <person name="Simmons B.A."/>
            <person name="Magnuson J.K."/>
            <person name="Henrissat B."/>
            <person name="Mortensen U.H."/>
            <person name="Larsen T.O."/>
            <person name="Devries R.P."/>
            <person name="Grigoriev I.V."/>
            <person name="Machida M."/>
            <person name="Baker S.E."/>
            <person name="Andersen M.R."/>
        </authorList>
    </citation>
    <scope>NUCLEOTIDE SEQUENCE [LARGE SCALE GENOMIC DNA]</scope>
    <source>
        <strain evidence="4 5">CBS 117626</strain>
    </source>
</reference>
<dbReference type="GO" id="GO:0003723">
    <property type="term" value="F:RNA binding"/>
    <property type="evidence" value="ECO:0007669"/>
    <property type="project" value="TreeGrafter"/>
</dbReference>
<dbReference type="PANTHER" id="PTHR24141:SF1">
    <property type="entry name" value="2-5A-DEPENDENT RIBONUCLEASE"/>
    <property type="match status" value="1"/>
</dbReference>
<dbReference type="PROSITE" id="PS50297">
    <property type="entry name" value="ANK_REP_REGION"/>
    <property type="match status" value="3"/>
</dbReference>
<dbReference type="PANTHER" id="PTHR24141">
    <property type="entry name" value="2-5A-DEPENDENT RIBONUCLEASE"/>
    <property type="match status" value="1"/>
</dbReference>
<evidence type="ECO:0000313" key="4">
    <source>
        <dbReference type="EMBL" id="KAE8156018.1"/>
    </source>
</evidence>
<sequence>MRPLLDLPNEILHHIAGYLVIQSDMNMLARTNCHLYGTINPFLYRFNAMHRQMSALLWTAKHGIVETVQHSLNASFGISNDVKLGIFYDALSIAVHAGHTSIAKILLLQEGIDPNFQYQSEEDRFWVTLLARAAQAGHVDMVALLLSTKGINPNLGDSMGRPPIAYAGFSSQDPVVKLLLAAPGVDLNWKDQHGRTPLSWTVSFGSEATVSQFLSRQDIDVNAAIVTDDLFQKGWTALMFAASRGYVKNVELLLNTPYINVNHQCPRGETALYWAVQAGSEATVKLLLAKGAYPDPKDSHNLSPLIQAALDGHLSIMKLLYEAGADLNTTTGTGCTALILASDEGYTAIVAFLLDTGKVDLAVKGNEDKQNALSVAAERGHREIVELLLKQNGQGFPNERDYRGRSPLSYATEHGDIETIKMLIQNSSVIDPGETDANGKTLLSYAAQHDDPEILNLLMSATKVTR</sequence>
<dbReference type="GO" id="GO:0004540">
    <property type="term" value="F:RNA nuclease activity"/>
    <property type="evidence" value="ECO:0007669"/>
    <property type="project" value="TreeGrafter"/>
</dbReference>
<keyword evidence="2 3" id="KW-0040">ANK repeat</keyword>
<dbReference type="Gene3D" id="1.25.40.20">
    <property type="entry name" value="Ankyrin repeat-containing domain"/>
    <property type="match status" value="2"/>
</dbReference>
<dbReference type="Proteomes" id="UP000326950">
    <property type="component" value="Unassembled WGS sequence"/>
</dbReference>
<name>A0A5N6UBS5_ASPTM</name>
<dbReference type="Pfam" id="PF12796">
    <property type="entry name" value="Ank_2"/>
    <property type="match status" value="4"/>
</dbReference>
<dbReference type="SUPFAM" id="SSF48403">
    <property type="entry name" value="Ankyrin repeat"/>
    <property type="match status" value="1"/>
</dbReference>
<evidence type="ECO:0000256" key="2">
    <source>
        <dbReference type="ARBA" id="ARBA00023043"/>
    </source>
</evidence>
<dbReference type="OrthoDB" id="341259at2759"/>
<dbReference type="InterPro" id="IPR036770">
    <property type="entry name" value="Ankyrin_rpt-contain_sf"/>
</dbReference>
<dbReference type="InterPro" id="IPR002110">
    <property type="entry name" value="Ankyrin_rpt"/>
</dbReference>
<evidence type="ECO:0000313" key="5">
    <source>
        <dbReference type="Proteomes" id="UP000326950"/>
    </source>
</evidence>
<accession>A0A5N6UBS5</accession>
<feature type="repeat" description="ANK" evidence="3">
    <location>
        <begin position="267"/>
        <end position="299"/>
    </location>
</feature>
<dbReference type="PROSITE" id="PS50088">
    <property type="entry name" value="ANK_REPEAT"/>
    <property type="match status" value="3"/>
</dbReference>
<keyword evidence="1" id="KW-0677">Repeat</keyword>
<evidence type="ECO:0000256" key="3">
    <source>
        <dbReference type="PROSITE-ProRule" id="PRU00023"/>
    </source>
</evidence>
<keyword evidence="5" id="KW-1185">Reference proteome</keyword>
<feature type="repeat" description="ANK" evidence="3">
    <location>
        <begin position="300"/>
        <end position="332"/>
    </location>
</feature>
<proteinExistence type="predicted"/>
<feature type="repeat" description="ANK" evidence="3">
    <location>
        <begin position="403"/>
        <end position="435"/>
    </location>
</feature>
<dbReference type="SMART" id="SM00248">
    <property type="entry name" value="ANK"/>
    <property type="match status" value="11"/>
</dbReference>
<dbReference type="GO" id="GO:0006396">
    <property type="term" value="P:RNA processing"/>
    <property type="evidence" value="ECO:0007669"/>
    <property type="project" value="TreeGrafter"/>
</dbReference>
<evidence type="ECO:0000256" key="1">
    <source>
        <dbReference type="ARBA" id="ARBA00022737"/>
    </source>
</evidence>
<dbReference type="AlphaFoldDB" id="A0A5N6UBS5"/>